<comment type="catalytic activity">
    <reaction evidence="7 8">
        <text>(R)-pantoate + beta-alanine + ATP = (R)-pantothenate + AMP + diphosphate + H(+)</text>
        <dbReference type="Rhea" id="RHEA:10912"/>
        <dbReference type="ChEBI" id="CHEBI:15378"/>
        <dbReference type="ChEBI" id="CHEBI:15980"/>
        <dbReference type="ChEBI" id="CHEBI:29032"/>
        <dbReference type="ChEBI" id="CHEBI:30616"/>
        <dbReference type="ChEBI" id="CHEBI:33019"/>
        <dbReference type="ChEBI" id="CHEBI:57966"/>
        <dbReference type="ChEBI" id="CHEBI:456215"/>
        <dbReference type="EC" id="6.3.2.1"/>
    </reaction>
</comment>
<comment type="similarity">
    <text evidence="2 8">Belongs to the pantothenate synthetase family.</text>
</comment>
<organism evidence="9 10">
    <name type="scientific">Thalassolituus oleivorans MIL-1</name>
    <dbReference type="NCBI Taxonomy" id="1298593"/>
    <lineage>
        <taxon>Bacteria</taxon>
        <taxon>Pseudomonadati</taxon>
        <taxon>Pseudomonadota</taxon>
        <taxon>Gammaproteobacteria</taxon>
        <taxon>Oceanospirillales</taxon>
        <taxon>Oceanospirillaceae</taxon>
        <taxon>Thalassolituus</taxon>
    </lineage>
</organism>
<dbReference type="GO" id="GO:0015940">
    <property type="term" value="P:pantothenate biosynthetic process"/>
    <property type="evidence" value="ECO:0007669"/>
    <property type="project" value="UniProtKB-UniRule"/>
</dbReference>
<evidence type="ECO:0000256" key="7">
    <source>
        <dbReference type="ARBA" id="ARBA00048258"/>
    </source>
</evidence>
<dbReference type="GO" id="GO:0004592">
    <property type="term" value="F:pantoate-beta-alanine ligase activity"/>
    <property type="evidence" value="ECO:0007669"/>
    <property type="project" value="UniProtKB-UniRule"/>
</dbReference>
<evidence type="ECO:0000256" key="8">
    <source>
        <dbReference type="HAMAP-Rule" id="MF_00158"/>
    </source>
</evidence>
<dbReference type="eggNOG" id="COG0414">
    <property type="taxonomic scope" value="Bacteria"/>
</dbReference>
<dbReference type="GO" id="GO:0005829">
    <property type="term" value="C:cytosol"/>
    <property type="evidence" value="ECO:0007669"/>
    <property type="project" value="TreeGrafter"/>
</dbReference>
<dbReference type="RefSeq" id="WP_015488110.1">
    <property type="nucleotide sequence ID" value="NC_020888.1"/>
</dbReference>
<dbReference type="GO" id="GO:0005524">
    <property type="term" value="F:ATP binding"/>
    <property type="evidence" value="ECO:0007669"/>
    <property type="project" value="UniProtKB-KW"/>
</dbReference>
<dbReference type="HAMAP" id="MF_00158">
    <property type="entry name" value="PanC"/>
    <property type="match status" value="1"/>
</dbReference>
<proteinExistence type="inferred from homology"/>
<evidence type="ECO:0000313" key="10">
    <source>
        <dbReference type="Proteomes" id="UP000011866"/>
    </source>
</evidence>
<sequence>MITVHTVAELREHVANARRSGQRVGFVPTMGNLHAGHISLIDRARSECEFVVASIFVNPLQFNDKSDLQRYPRTLPDDQQKLAQAQCNLLFAPNVEEMYPNGQESQSIVHVPVVSEGLCGGSRPGHFDGVSTVVTKLFNQVLADKAFFGEKDFQQVAVIRKMVNDLCMPIEVVTVPTARAEDGLALSSRNGYLSTEERALATGLYQTLNDVIAALNAGAALNSTLNKAEQDLEKRGFKPDYIEVRRSKDLAPATTGDDEIVVLGAAFLGSARLIDNIAVTLNRKID</sequence>
<evidence type="ECO:0000256" key="6">
    <source>
        <dbReference type="ARBA" id="ARBA00022840"/>
    </source>
</evidence>
<dbReference type="HOGENOM" id="CLU_047148_0_0_6"/>
<dbReference type="Gene3D" id="3.40.50.620">
    <property type="entry name" value="HUPs"/>
    <property type="match status" value="1"/>
</dbReference>
<feature type="binding site" evidence="8">
    <location>
        <position position="178"/>
    </location>
    <ligand>
        <name>ATP</name>
        <dbReference type="ChEBI" id="CHEBI:30616"/>
    </ligand>
</feature>
<comment type="subcellular location">
    <subcellularLocation>
        <location evidence="8">Cytoplasm</location>
    </subcellularLocation>
</comment>
<dbReference type="PANTHER" id="PTHR21299:SF1">
    <property type="entry name" value="PANTOATE--BETA-ALANINE LIGASE"/>
    <property type="match status" value="1"/>
</dbReference>
<dbReference type="AlphaFoldDB" id="M5E7J1"/>
<keyword evidence="8" id="KW-0963">Cytoplasm</keyword>
<name>M5E7J1_9GAMM</name>
<protein>
    <recommendedName>
        <fullName evidence="8">Pantothenate synthetase</fullName>
        <shortName evidence="8">PS</shortName>
        <ecNumber evidence="8">6.3.2.1</ecNumber>
    </recommendedName>
    <alternativeName>
        <fullName evidence="8">Pantoate--beta-alanine ligase</fullName>
    </alternativeName>
    <alternativeName>
        <fullName evidence="8">Pantoate-activating enzyme</fullName>
    </alternativeName>
</protein>
<evidence type="ECO:0000256" key="4">
    <source>
        <dbReference type="ARBA" id="ARBA00022655"/>
    </source>
</evidence>
<keyword evidence="5 8" id="KW-0547">Nucleotide-binding</keyword>
<comment type="miscellaneous">
    <text evidence="8">The reaction proceeds by a bi uni uni bi ping pong mechanism.</text>
</comment>
<dbReference type="InterPro" id="IPR014729">
    <property type="entry name" value="Rossmann-like_a/b/a_fold"/>
</dbReference>
<comment type="pathway">
    <text evidence="1 8">Cofactor biosynthesis; (R)-pantothenate biosynthesis; (R)-pantothenate from (R)-pantoate and beta-alanine: step 1/1.</text>
</comment>
<evidence type="ECO:0000313" key="9">
    <source>
        <dbReference type="EMBL" id="CCU73400.1"/>
    </source>
</evidence>
<reference evidence="9 10" key="1">
    <citation type="journal article" date="2013" name="Genome Announc.">
        <title>Genome Sequence of Thalassolituus oleivorans MIL-1 (DSM 14913T).</title>
        <authorList>
            <person name="Golyshin P.N."/>
            <person name="Werner J."/>
            <person name="Chernikova T.N."/>
            <person name="Tran H."/>
            <person name="Ferrer M."/>
            <person name="Yakimov M.M."/>
            <person name="Teeling H."/>
            <person name="Golyshina O.V."/>
        </authorList>
    </citation>
    <scope>NUCLEOTIDE SEQUENCE [LARGE SCALE GENOMIC DNA]</scope>
    <source>
        <strain evidence="9 10">MIL-1</strain>
    </source>
</reference>
<keyword evidence="3 8" id="KW-0436">Ligase</keyword>
<accession>M5E7J1</accession>
<feature type="binding site" evidence="8">
    <location>
        <begin position="149"/>
        <end position="152"/>
    </location>
    <ligand>
        <name>ATP</name>
        <dbReference type="ChEBI" id="CHEBI:30616"/>
    </ligand>
</feature>
<keyword evidence="4 8" id="KW-0566">Pantothenate biosynthesis</keyword>
<evidence type="ECO:0000256" key="1">
    <source>
        <dbReference type="ARBA" id="ARBA00004990"/>
    </source>
</evidence>
<dbReference type="PATRIC" id="fig|1298593.3.peg.2902"/>
<dbReference type="InterPro" id="IPR003721">
    <property type="entry name" value="Pantoate_ligase"/>
</dbReference>
<dbReference type="NCBIfam" id="TIGR00018">
    <property type="entry name" value="panC"/>
    <property type="match status" value="1"/>
</dbReference>
<dbReference type="GeneID" id="79177747"/>
<dbReference type="EC" id="6.3.2.1" evidence="8"/>
<dbReference type="NCBIfam" id="TIGR00125">
    <property type="entry name" value="cyt_tran_rel"/>
    <property type="match status" value="1"/>
</dbReference>
<dbReference type="InterPro" id="IPR042176">
    <property type="entry name" value="Pantoate_ligase_C"/>
</dbReference>
<feature type="binding site" evidence="8">
    <location>
        <begin position="30"/>
        <end position="37"/>
    </location>
    <ligand>
        <name>ATP</name>
        <dbReference type="ChEBI" id="CHEBI:30616"/>
    </ligand>
</feature>
<feature type="active site" description="Proton donor" evidence="8">
    <location>
        <position position="37"/>
    </location>
</feature>
<comment type="function">
    <text evidence="8">Catalyzes the condensation of pantoate with beta-alanine in an ATP-dependent reaction via a pantoyl-adenylate intermediate.</text>
</comment>
<dbReference type="STRING" id="187493.CN03_03375"/>
<evidence type="ECO:0000256" key="5">
    <source>
        <dbReference type="ARBA" id="ARBA00022741"/>
    </source>
</evidence>
<dbReference type="FunFam" id="3.40.50.620:FF:000013">
    <property type="entry name" value="Pantothenate synthetase"/>
    <property type="match status" value="1"/>
</dbReference>
<dbReference type="Proteomes" id="UP000011866">
    <property type="component" value="Chromosome"/>
</dbReference>
<dbReference type="KEGG" id="tol:TOL_3004"/>
<dbReference type="Pfam" id="PF02569">
    <property type="entry name" value="Pantoate_ligase"/>
    <property type="match status" value="1"/>
</dbReference>
<gene>
    <name evidence="8" type="primary">panC</name>
    <name evidence="9" type="ORF">TOL_3004</name>
</gene>
<keyword evidence="10" id="KW-1185">Reference proteome</keyword>
<comment type="subunit">
    <text evidence="8">Homodimer.</text>
</comment>
<dbReference type="SUPFAM" id="SSF52374">
    <property type="entry name" value="Nucleotidylyl transferase"/>
    <property type="match status" value="1"/>
</dbReference>
<evidence type="ECO:0000256" key="3">
    <source>
        <dbReference type="ARBA" id="ARBA00022598"/>
    </source>
</evidence>
<dbReference type="EMBL" id="HF680312">
    <property type="protein sequence ID" value="CCU73400.1"/>
    <property type="molecule type" value="Genomic_DNA"/>
</dbReference>
<dbReference type="InterPro" id="IPR004821">
    <property type="entry name" value="Cyt_trans-like"/>
</dbReference>
<dbReference type="CDD" id="cd00560">
    <property type="entry name" value="PanC"/>
    <property type="match status" value="1"/>
</dbReference>
<feature type="binding site" evidence="8">
    <location>
        <position position="155"/>
    </location>
    <ligand>
        <name>(R)-pantoate</name>
        <dbReference type="ChEBI" id="CHEBI:15980"/>
    </ligand>
</feature>
<evidence type="ECO:0000256" key="2">
    <source>
        <dbReference type="ARBA" id="ARBA00009256"/>
    </source>
</evidence>
<dbReference type="UniPathway" id="UPA00028">
    <property type="reaction ID" value="UER00005"/>
</dbReference>
<dbReference type="PANTHER" id="PTHR21299">
    <property type="entry name" value="CYTIDYLATE KINASE/PANTOATE-BETA-ALANINE LIGASE"/>
    <property type="match status" value="1"/>
</dbReference>
<feature type="binding site" evidence="8">
    <location>
        <position position="61"/>
    </location>
    <ligand>
        <name>(R)-pantoate</name>
        <dbReference type="ChEBI" id="CHEBI:15980"/>
    </ligand>
</feature>
<feature type="binding site" evidence="8">
    <location>
        <begin position="186"/>
        <end position="189"/>
    </location>
    <ligand>
        <name>ATP</name>
        <dbReference type="ChEBI" id="CHEBI:30616"/>
    </ligand>
</feature>
<dbReference type="Gene3D" id="3.30.1300.10">
    <property type="entry name" value="Pantoate-beta-alanine ligase, C-terminal domain"/>
    <property type="match status" value="1"/>
</dbReference>
<feature type="binding site" evidence="8">
    <location>
        <position position="61"/>
    </location>
    <ligand>
        <name>beta-alanine</name>
        <dbReference type="ChEBI" id="CHEBI:57966"/>
    </ligand>
</feature>
<keyword evidence="6 8" id="KW-0067">ATP-binding</keyword>